<name>A0A4Y2INE7_ARAVE</name>
<feature type="region of interest" description="Disordered" evidence="1">
    <location>
        <begin position="1"/>
        <end position="144"/>
    </location>
</feature>
<reference evidence="2 3" key="1">
    <citation type="journal article" date="2019" name="Sci. Rep.">
        <title>Orb-weaving spider Araneus ventricosus genome elucidates the spidroin gene catalogue.</title>
        <authorList>
            <person name="Kono N."/>
            <person name="Nakamura H."/>
            <person name="Ohtoshi R."/>
            <person name="Moran D.A.P."/>
            <person name="Shinohara A."/>
            <person name="Yoshida Y."/>
            <person name="Fujiwara M."/>
            <person name="Mori M."/>
            <person name="Tomita M."/>
            <person name="Arakawa K."/>
        </authorList>
    </citation>
    <scope>NUCLEOTIDE SEQUENCE [LARGE SCALE GENOMIC DNA]</scope>
</reference>
<evidence type="ECO:0000256" key="1">
    <source>
        <dbReference type="SAM" id="MobiDB-lite"/>
    </source>
</evidence>
<protein>
    <submittedName>
        <fullName evidence="2">Uncharacterized protein</fullName>
    </submittedName>
</protein>
<sequence>MGRKAKYEEKVKSGPGRKAKKQKPPQIPTHLQERDPTFISRRAKKRLNKQTKQNAANEGNLTKQLSASLESIDDNLISGDEQSHEEAETTEVVKKQKLFSDDEEDDNQASDALDDDVLGDDFEADGFDSDDDSEGDDDDDMLPIEKASKKLMKKEKQLNKLNEAELQTNIQQTEIFRLPSGQEIEKENILFCFITVLTYF</sequence>
<accession>A0A4Y2INE7</accession>
<organism evidence="2 3">
    <name type="scientific">Araneus ventricosus</name>
    <name type="common">Orbweaver spider</name>
    <name type="synonym">Epeira ventricosa</name>
    <dbReference type="NCBI Taxonomy" id="182803"/>
    <lineage>
        <taxon>Eukaryota</taxon>
        <taxon>Metazoa</taxon>
        <taxon>Ecdysozoa</taxon>
        <taxon>Arthropoda</taxon>
        <taxon>Chelicerata</taxon>
        <taxon>Arachnida</taxon>
        <taxon>Araneae</taxon>
        <taxon>Araneomorphae</taxon>
        <taxon>Entelegynae</taxon>
        <taxon>Araneoidea</taxon>
        <taxon>Araneidae</taxon>
        <taxon>Araneus</taxon>
    </lineage>
</organism>
<evidence type="ECO:0000313" key="2">
    <source>
        <dbReference type="EMBL" id="GBM79140.1"/>
    </source>
</evidence>
<keyword evidence="3" id="KW-1185">Reference proteome</keyword>
<feature type="compositionally biased region" description="Acidic residues" evidence="1">
    <location>
        <begin position="101"/>
        <end position="142"/>
    </location>
</feature>
<gene>
    <name evidence="2" type="ORF">AVEN_256255_1</name>
</gene>
<evidence type="ECO:0000313" key="3">
    <source>
        <dbReference type="Proteomes" id="UP000499080"/>
    </source>
</evidence>
<comment type="caution">
    <text evidence="2">The sequence shown here is derived from an EMBL/GenBank/DDBJ whole genome shotgun (WGS) entry which is preliminary data.</text>
</comment>
<dbReference type="AlphaFoldDB" id="A0A4Y2INE7"/>
<feature type="compositionally biased region" description="Basic and acidic residues" evidence="1">
    <location>
        <begin position="81"/>
        <end position="100"/>
    </location>
</feature>
<feature type="compositionally biased region" description="Basic and acidic residues" evidence="1">
    <location>
        <begin position="1"/>
        <end position="12"/>
    </location>
</feature>
<dbReference type="Proteomes" id="UP000499080">
    <property type="component" value="Unassembled WGS sequence"/>
</dbReference>
<feature type="compositionally biased region" description="Polar residues" evidence="1">
    <location>
        <begin position="50"/>
        <end position="69"/>
    </location>
</feature>
<proteinExistence type="predicted"/>
<dbReference type="EMBL" id="BGPR01002804">
    <property type="protein sequence ID" value="GBM79140.1"/>
    <property type="molecule type" value="Genomic_DNA"/>
</dbReference>